<dbReference type="InterPro" id="IPR007737">
    <property type="entry name" value="Mga_HTH"/>
</dbReference>
<dbReference type="EMBL" id="CP038865">
    <property type="protein sequence ID" value="QCA29444.1"/>
    <property type="molecule type" value="Genomic_DNA"/>
</dbReference>
<accession>A0A7Z1YAY0</accession>
<name>A0A4Z0D198_9ENTE</name>
<dbReference type="Pfam" id="PF05043">
    <property type="entry name" value="Mga"/>
    <property type="match status" value="1"/>
</dbReference>
<protein>
    <recommendedName>
        <fullName evidence="1">Mga helix-turn-helix domain-containing protein</fullName>
    </recommendedName>
</protein>
<evidence type="ECO:0000313" key="5">
    <source>
        <dbReference type="Proteomes" id="UP000297725"/>
    </source>
</evidence>
<dbReference type="EMBL" id="SRHU01000034">
    <property type="protein sequence ID" value="TFZ39520.1"/>
    <property type="molecule type" value="Genomic_DNA"/>
</dbReference>
<dbReference type="OrthoDB" id="2143991at2"/>
<dbReference type="Proteomes" id="UP000297725">
    <property type="component" value="Unassembled WGS sequence"/>
</dbReference>
<dbReference type="KEGG" id="vac:E4Z98_08985"/>
<evidence type="ECO:0000313" key="3">
    <source>
        <dbReference type="EMBL" id="TFZ39520.1"/>
    </source>
</evidence>
<evidence type="ECO:0000313" key="4">
    <source>
        <dbReference type="Proteomes" id="UP000296883"/>
    </source>
</evidence>
<evidence type="ECO:0000313" key="2">
    <source>
        <dbReference type="EMBL" id="QCA29444.1"/>
    </source>
</evidence>
<dbReference type="AlphaFoldDB" id="A0A4Z0D198"/>
<feature type="domain" description="Mga helix-turn-helix" evidence="1">
    <location>
        <begin position="94"/>
        <end position="165"/>
    </location>
</feature>
<evidence type="ECO:0000259" key="1">
    <source>
        <dbReference type="Pfam" id="PF05043"/>
    </source>
</evidence>
<accession>A0A4Z0D198</accession>
<dbReference type="Proteomes" id="UP000296883">
    <property type="component" value="Chromosome"/>
</dbReference>
<keyword evidence="4" id="KW-1185">Reference proteome</keyword>
<sequence length="487" mass="58070">MLFNREGGRNMKTEVLMENDDRFKILILQYLELNKQGYVHISKLYELTGLSKFKMENLLKELMEDLLLLEENPKLYINDEGVIEIKKINLSIIKKIKLKYLEHSLTFKMLDDLVVRQSSVDKFSKDNHLSRSQLYIKRKELKKFLSSYDIKLKGNKILGDETRVRNALCIIYFDIYNGIKFPFSDEIYNIVNRLVIHYEQWFKFNLTYVDRVKLGIVIAVSIIRVKNNHHNNIKFFESDDLLDFFSLQISMLSDYLPVKSNILIYEVEYILVYIVLNFEGDSIKKNYSKIQTSFFNDVDEFSQNTINKIVSNVEKISDMHYEEKKLFIEEIYKNNRRKYLFDIERTNIKSKRFFEETYPEISNIVSESIDDELSKGKYDFKFLSNHLFYDYILILFSLFSITSLEKTIHVCVDFTMGRHYNQFIINQVVGFRHFNIKIEDKLTNKTDIYISDCIIENIEIIQIIWKSPPTSDDWEDFGNKVIEVKNL</sequence>
<organism evidence="2 4">
    <name type="scientific">Vagococcus xieshaowenii</name>
    <dbReference type="NCBI Taxonomy" id="2562451"/>
    <lineage>
        <taxon>Bacteria</taxon>
        <taxon>Bacillati</taxon>
        <taxon>Bacillota</taxon>
        <taxon>Bacilli</taxon>
        <taxon>Lactobacillales</taxon>
        <taxon>Enterococcaceae</taxon>
        <taxon>Vagococcus</taxon>
    </lineage>
</organism>
<proteinExistence type="predicted"/>
<reference evidence="3 5" key="1">
    <citation type="submission" date="2019-03" db="EMBL/GenBank/DDBJ databases">
        <title>Vagococcus sp. was isolated fron gut of Carduelis flavirostris.</title>
        <authorList>
            <person name="Ge Y."/>
        </authorList>
    </citation>
    <scope>NUCLEOTIDE SEQUENCE [LARGE SCALE GENOMIC DNA]</scope>
    <source>
        <strain evidence="3 5">CF-210</strain>
    </source>
</reference>
<gene>
    <name evidence="3" type="ORF">E4031_08755</name>
    <name evidence="2" type="ORF">E4Z98_08985</name>
</gene>
<reference evidence="2 4" key="2">
    <citation type="journal article" date="2020" name="Int. J. Syst. Evol. Microbiol.">
        <title>Vagococcus xieshaowenii sp. nov., isolated from snow finch (Montifringilla taczanowskii) cloacal content.</title>
        <authorList>
            <person name="Ge Y."/>
            <person name="Yang J."/>
            <person name="Lai X.H."/>
            <person name="Zhang G."/>
            <person name="Jin D."/>
            <person name="Lu S."/>
            <person name="Wang B."/>
            <person name="Huang Y."/>
            <person name="Huang Y."/>
            <person name="Ren Z."/>
            <person name="Zhang X."/>
            <person name="Xu J."/>
        </authorList>
    </citation>
    <scope>NUCLEOTIDE SEQUENCE [LARGE SCALE GENOMIC DNA]</scope>
    <source>
        <strain evidence="2">Personal::cf-49</strain>
        <strain evidence="4">personal::cf-49</strain>
    </source>
</reference>